<dbReference type="PANTHER" id="PTHR35601">
    <property type="entry name" value="TOXIN RELE"/>
    <property type="match status" value="1"/>
</dbReference>
<dbReference type="Gene3D" id="3.30.2310.20">
    <property type="entry name" value="RelE-like"/>
    <property type="match status" value="1"/>
</dbReference>
<dbReference type="Proteomes" id="UP000733379">
    <property type="component" value="Unassembled WGS sequence"/>
</dbReference>
<protein>
    <submittedName>
        <fullName evidence="3">Type II toxin-antitoxin system RelE/ParE family toxin</fullName>
    </submittedName>
</protein>
<organism evidence="3 4">
    <name type="scientific">Nocardia albiluteola</name>
    <dbReference type="NCBI Taxonomy" id="2842303"/>
    <lineage>
        <taxon>Bacteria</taxon>
        <taxon>Bacillati</taxon>
        <taxon>Actinomycetota</taxon>
        <taxon>Actinomycetes</taxon>
        <taxon>Mycobacteriales</taxon>
        <taxon>Nocardiaceae</taxon>
        <taxon>Nocardia</taxon>
    </lineage>
</organism>
<comment type="similarity">
    <text evidence="1">Belongs to the RelE toxin family.</text>
</comment>
<gene>
    <name evidence="3" type="ORF">KO481_08630</name>
</gene>
<dbReference type="SUPFAM" id="SSF143011">
    <property type="entry name" value="RelE-like"/>
    <property type="match status" value="1"/>
</dbReference>
<dbReference type="InterPro" id="IPR035093">
    <property type="entry name" value="RelE/ParE_toxin_dom_sf"/>
</dbReference>
<evidence type="ECO:0000256" key="1">
    <source>
        <dbReference type="ARBA" id="ARBA00006226"/>
    </source>
</evidence>
<dbReference type="PANTHER" id="PTHR35601:SF1">
    <property type="entry name" value="TOXIN RELE"/>
    <property type="match status" value="1"/>
</dbReference>
<name>A0ABS6AU85_9NOCA</name>
<keyword evidence="2" id="KW-1277">Toxin-antitoxin system</keyword>
<evidence type="ECO:0000313" key="4">
    <source>
        <dbReference type="Proteomes" id="UP000733379"/>
    </source>
</evidence>
<evidence type="ECO:0000256" key="2">
    <source>
        <dbReference type="ARBA" id="ARBA00022649"/>
    </source>
</evidence>
<evidence type="ECO:0000313" key="3">
    <source>
        <dbReference type="EMBL" id="MBU3061587.1"/>
    </source>
</evidence>
<sequence>MTYRIVLRPAAQRALSRMPEKIAAACWEFISGPLAENPHRVGKPLNEPLAPQYSARRGEYRVLYLIDDGEVIVAVTAVSHRADAYRSG</sequence>
<dbReference type="RefSeq" id="WP_215916448.1">
    <property type="nucleotide sequence ID" value="NZ_JAHKNI010000002.1"/>
</dbReference>
<reference evidence="3 4" key="1">
    <citation type="submission" date="2021-06" db="EMBL/GenBank/DDBJ databases">
        <title>Actinomycetes sequencing.</title>
        <authorList>
            <person name="Shan Q."/>
        </authorList>
    </citation>
    <scope>NUCLEOTIDE SEQUENCE [LARGE SCALE GENOMIC DNA]</scope>
    <source>
        <strain evidence="3 4">NEAU-G5</strain>
    </source>
</reference>
<proteinExistence type="inferred from homology"/>
<accession>A0ABS6AU85</accession>
<dbReference type="EMBL" id="JAHKNI010000002">
    <property type="protein sequence ID" value="MBU3061587.1"/>
    <property type="molecule type" value="Genomic_DNA"/>
</dbReference>
<keyword evidence="4" id="KW-1185">Reference proteome</keyword>
<dbReference type="Pfam" id="PF05016">
    <property type="entry name" value="ParE_toxin"/>
    <property type="match status" value="1"/>
</dbReference>
<dbReference type="InterPro" id="IPR007712">
    <property type="entry name" value="RelE/ParE_toxin"/>
</dbReference>
<comment type="caution">
    <text evidence="3">The sequence shown here is derived from an EMBL/GenBank/DDBJ whole genome shotgun (WGS) entry which is preliminary data.</text>
</comment>